<organism evidence="2 3">
    <name type="scientific">Botrytis paeoniae</name>
    <dbReference type="NCBI Taxonomy" id="278948"/>
    <lineage>
        <taxon>Eukaryota</taxon>
        <taxon>Fungi</taxon>
        <taxon>Dikarya</taxon>
        <taxon>Ascomycota</taxon>
        <taxon>Pezizomycotina</taxon>
        <taxon>Leotiomycetes</taxon>
        <taxon>Helotiales</taxon>
        <taxon>Sclerotiniaceae</taxon>
        <taxon>Botrytis</taxon>
    </lineage>
</organism>
<feature type="compositionally biased region" description="Low complexity" evidence="1">
    <location>
        <begin position="7"/>
        <end position="22"/>
    </location>
</feature>
<accession>A0A4Z1G2X3</accession>
<dbReference type="EMBL" id="PQXI01000023">
    <property type="protein sequence ID" value="TGO28743.1"/>
    <property type="molecule type" value="Genomic_DNA"/>
</dbReference>
<comment type="caution">
    <text evidence="2">The sequence shown here is derived from an EMBL/GenBank/DDBJ whole genome shotgun (WGS) entry which is preliminary data.</text>
</comment>
<sequence>MARSKISGDSSAPSSLHSDSSSQTRGSAPNVIGVRTSSKTVPKPPKHKLAVTSVSSPASSGDSTPVKQKKPKRTNTVKSDPYDADKED</sequence>
<evidence type="ECO:0000313" key="2">
    <source>
        <dbReference type="EMBL" id="TGO28743.1"/>
    </source>
</evidence>
<protein>
    <submittedName>
        <fullName evidence="2">Uncharacterized protein</fullName>
    </submittedName>
</protein>
<dbReference type="Proteomes" id="UP000297910">
    <property type="component" value="Unassembled WGS sequence"/>
</dbReference>
<name>A0A4Z1G2X3_9HELO</name>
<keyword evidence="3" id="KW-1185">Reference proteome</keyword>
<proteinExistence type="predicted"/>
<feature type="region of interest" description="Disordered" evidence="1">
    <location>
        <begin position="1"/>
        <end position="88"/>
    </location>
</feature>
<feature type="compositionally biased region" description="Polar residues" evidence="1">
    <location>
        <begin position="52"/>
        <end position="66"/>
    </location>
</feature>
<evidence type="ECO:0000313" key="3">
    <source>
        <dbReference type="Proteomes" id="UP000297910"/>
    </source>
</evidence>
<evidence type="ECO:0000256" key="1">
    <source>
        <dbReference type="SAM" id="MobiDB-lite"/>
    </source>
</evidence>
<gene>
    <name evidence="2" type="ORF">BPAE_0023g00080</name>
</gene>
<reference evidence="2 3" key="1">
    <citation type="submission" date="2017-12" db="EMBL/GenBank/DDBJ databases">
        <title>Comparative genomics of Botrytis spp.</title>
        <authorList>
            <person name="Valero-Jimenez C.A."/>
            <person name="Tapia P."/>
            <person name="Veloso J."/>
            <person name="Silva-Moreno E."/>
            <person name="Staats M."/>
            <person name="Valdes J.H."/>
            <person name="Van Kan J.A.L."/>
        </authorList>
    </citation>
    <scope>NUCLEOTIDE SEQUENCE [LARGE SCALE GENOMIC DNA]</scope>
    <source>
        <strain evidence="2 3">Bp0003</strain>
    </source>
</reference>
<dbReference type="AlphaFoldDB" id="A0A4Z1G2X3"/>